<keyword evidence="8 11" id="KW-0496">Mitochondrion</keyword>
<evidence type="ECO:0000256" key="3">
    <source>
        <dbReference type="ARBA" id="ARBA00022448"/>
    </source>
</evidence>
<evidence type="ECO:0000256" key="2">
    <source>
        <dbReference type="ARBA" id="ARBA00007333"/>
    </source>
</evidence>
<evidence type="ECO:0000256" key="5">
    <source>
        <dbReference type="ARBA" id="ARBA00022781"/>
    </source>
</evidence>
<dbReference type="GO" id="GO:0045259">
    <property type="term" value="C:proton-transporting ATP synthase complex"/>
    <property type="evidence" value="ECO:0007669"/>
    <property type="project" value="UniProtKB-UniRule"/>
</dbReference>
<dbReference type="GO" id="GO:0005743">
    <property type="term" value="C:mitochondrial inner membrane"/>
    <property type="evidence" value="ECO:0007669"/>
    <property type="project" value="UniProtKB-SubCell"/>
</dbReference>
<dbReference type="OrthoDB" id="2125027at2759"/>
<evidence type="ECO:0000313" key="12">
    <source>
        <dbReference type="EMBL" id="GHJ89492.1"/>
    </source>
</evidence>
<evidence type="ECO:0000313" key="13">
    <source>
        <dbReference type="Proteomes" id="UP000620104"/>
    </source>
</evidence>
<evidence type="ECO:0000256" key="10">
    <source>
        <dbReference type="ARBA" id="ARBA00023310"/>
    </source>
</evidence>
<comment type="function">
    <text evidence="11">Subunit e, of the mitochondrial membrane ATP synthase complex (F(1)F(0) ATP synthase or Complex V) that produces ATP from ADP in the presence of a proton gradient across the membrane which is generated by electron transport complexes of the respiratory chain. ATP synthase complex consist of a soluble F(1) head domain - the catalytic core - and a membrane F(1) domain - the membrane proton channel. These two domains are linked by a central stalk rotating inside the F(1) region and a stationary peripheral stalk. During catalysis, ATP synthesis in the catalytic domain of F(1) is coupled via a rotary mechanism of the central stalk subunits to proton translocation. In vivo, can only synthesize ATP although its ATP hydrolase activity can be activated artificially in vitro. Part of the complex F(0) domain.</text>
</comment>
<evidence type="ECO:0000256" key="9">
    <source>
        <dbReference type="ARBA" id="ARBA00023136"/>
    </source>
</evidence>
<comment type="subunit">
    <text evidence="11">F-type ATPases have 2 components, CF(1) - the catalytic core - and CF(0) - the membrane proton channel. CF(1) and CF(0) have multiple subunits.</text>
</comment>
<protein>
    <recommendedName>
        <fullName evidence="11">ATP synthase F(0) complex subunit e, mitochondrial</fullName>
    </recommendedName>
</protein>
<dbReference type="InterPro" id="IPR008386">
    <property type="entry name" value="ATP_synth_F0_esu_mt"/>
</dbReference>
<dbReference type="GO" id="GO:0015986">
    <property type="term" value="P:proton motive force-driven ATP synthesis"/>
    <property type="evidence" value="ECO:0007669"/>
    <property type="project" value="InterPro"/>
</dbReference>
<keyword evidence="7 11" id="KW-0406">Ion transport</keyword>
<organism evidence="12 13">
    <name type="scientific">Naganishia liquefaciens</name>
    <dbReference type="NCBI Taxonomy" id="104408"/>
    <lineage>
        <taxon>Eukaryota</taxon>
        <taxon>Fungi</taxon>
        <taxon>Dikarya</taxon>
        <taxon>Basidiomycota</taxon>
        <taxon>Agaricomycotina</taxon>
        <taxon>Tremellomycetes</taxon>
        <taxon>Filobasidiales</taxon>
        <taxon>Filobasidiaceae</taxon>
        <taxon>Naganishia</taxon>
    </lineage>
</organism>
<keyword evidence="5 11" id="KW-0375">Hydrogen ion transport</keyword>
<keyword evidence="4 11" id="KW-0138">CF(0)</keyword>
<name>A0A8H3TYL3_9TREE</name>
<dbReference type="Pfam" id="PF05680">
    <property type="entry name" value="ATP-synt_E"/>
    <property type="match status" value="1"/>
</dbReference>
<evidence type="ECO:0000256" key="11">
    <source>
        <dbReference type="RuleBase" id="RU367005"/>
    </source>
</evidence>
<sequence length="97" mass="10533">MAPSPTVTVARYSALAFGIIYGIVHQSTLQAKYDENKATKAQARRAHLIEEARAAYAKKKADEAAGITKKASTLVTDPESPDFDLEKLVNSWAEAKP</sequence>
<reference evidence="12" key="1">
    <citation type="submission" date="2020-07" db="EMBL/GenBank/DDBJ databases">
        <title>Draft Genome Sequence of a Deep-Sea Yeast, Naganishia (Cryptococcus) liquefaciens strain N6.</title>
        <authorList>
            <person name="Han Y.W."/>
            <person name="Kajitani R."/>
            <person name="Morimoto H."/>
            <person name="Parhat M."/>
            <person name="Tsubouchi H."/>
            <person name="Bakenova O."/>
            <person name="Ogata M."/>
            <person name="Argunhan B."/>
            <person name="Aoki R."/>
            <person name="Kajiwara S."/>
            <person name="Itoh T."/>
            <person name="Iwasaki H."/>
        </authorList>
    </citation>
    <scope>NUCLEOTIDE SEQUENCE</scope>
    <source>
        <strain evidence="12">N6</strain>
    </source>
</reference>
<comment type="caution">
    <text evidence="12">The sequence shown here is derived from an EMBL/GenBank/DDBJ whole genome shotgun (WGS) entry which is preliminary data.</text>
</comment>
<evidence type="ECO:0000256" key="7">
    <source>
        <dbReference type="ARBA" id="ARBA00023065"/>
    </source>
</evidence>
<dbReference type="GO" id="GO:0015078">
    <property type="term" value="F:proton transmembrane transporter activity"/>
    <property type="evidence" value="ECO:0007669"/>
    <property type="project" value="InterPro"/>
</dbReference>
<keyword evidence="3 11" id="KW-0813">Transport</keyword>
<gene>
    <name evidence="12" type="ORF">NliqN6_5894</name>
</gene>
<proteinExistence type="inferred from homology"/>
<dbReference type="Proteomes" id="UP000620104">
    <property type="component" value="Unassembled WGS sequence"/>
</dbReference>
<evidence type="ECO:0000256" key="4">
    <source>
        <dbReference type="ARBA" id="ARBA00022547"/>
    </source>
</evidence>
<keyword evidence="13" id="KW-1185">Reference proteome</keyword>
<evidence type="ECO:0000256" key="1">
    <source>
        <dbReference type="ARBA" id="ARBA00004273"/>
    </source>
</evidence>
<keyword evidence="9" id="KW-0472">Membrane</keyword>
<keyword evidence="6 11" id="KW-0999">Mitochondrion inner membrane</keyword>
<dbReference type="AlphaFoldDB" id="A0A8H3TYL3"/>
<evidence type="ECO:0000256" key="8">
    <source>
        <dbReference type="ARBA" id="ARBA00023128"/>
    </source>
</evidence>
<evidence type="ECO:0000256" key="6">
    <source>
        <dbReference type="ARBA" id="ARBA00022792"/>
    </source>
</evidence>
<keyword evidence="10 11" id="KW-0066">ATP synthesis</keyword>
<dbReference type="EMBL" id="BLZA01000043">
    <property type="protein sequence ID" value="GHJ89492.1"/>
    <property type="molecule type" value="Genomic_DNA"/>
</dbReference>
<comment type="similarity">
    <text evidence="2 11">Belongs to the ATPase e subunit family.</text>
</comment>
<accession>A0A8H3TYL3</accession>
<comment type="subcellular location">
    <subcellularLocation>
        <location evidence="1 11">Mitochondrion inner membrane</location>
    </subcellularLocation>
</comment>